<dbReference type="InterPro" id="IPR017441">
    <property type="entry name" value="Protein_kinase_ATP_BS"/>
</dbReference>
<keyword evidence="8" id="KW-0460">Magnesium</keyword>
<dbReference type="AlphaFoldDB" id="A0ABD2LHA5"/>
<dbReference type="InterPro" id="IPR000719">
    <property type="entry name" value="Prot_kinase_dom"/>
</dbReference>
<evidence type="ECO:0000256" key="12">
    <source>
        <dbReference type="RuleBase" id="RU000304"/>
    </source>
</evidence>
<evidence type="ECO:0000313" key="16">
    <source>
        <dbReference type="Proteomes" id="UP001620626"/>
    </source>
</evidence>
<keyword evidence="2" id="KW-0217">Developmental protein</keyword>
<dbReference type="GO" id="GO:0000287">
    <property type="term" value="F:magnesium ion binding"/>
    <property type="evidence" value="ECO:0007669"/>
    <property type="project" value="UniProtKB-ARBA"/>
</dbReference>
<keyword evidence="12" id="KW-0418">Kinase</keyword>
<reference evidence="15 16" key="1">
    <citation type="submission" date="2024-10" db="EMBL/GenBank/DDBJ databases">
        <authorList>
            <person name="Kim D."/>
        </authorList>
    </citation>
    <scope>NUCLEOTIDE SEQUENCE [LARGE SCALE GENOMIC DNA]</scope>
    <source>
        <strain evidence="15">BH-2024</strain>
    </source>
</reference>
<dbReference type="Gene3D" id="1.10.510.10">
    <property type="entry name" value="Transferase(Phosphotransferase) domain 1"/>
    <property type="match status" value="1"/>
</dbReference>
<feature type="region of interest" description="Disordered" evidence="13">
    <location>
        <begin position="1"/>
        <end position="27"/>
    </location>
</feature>
<comment type="caution">
    <text evidence="15">The sequence shown here is derived from an EMBL/GenBank/DDBJ whole genome shotgun (WGS) entry which is preliminary data.</text>
</comment>
<evidence type="ECO:0000256" key="4">
    <source>
        <dbReference type="ARBA" id="ARBA00022723"/>
    </source>
</evidence>
<keyword evidence="12" id="KW-0808">Transferase</keyword>
<dbReference type="InterPro" id="IPR008271">
    <property type="entry name" value="Ser/Thr_kinase_AS"/>
</dbReference>
<keyword evidence="3" id="KW-0597">Phosphoprotein</keyword>
<dbReference type="SMART" id="SM00220">
    <property type="entry name" value="S_TKc"/>
    <property type="match status" value="1"/>
</dbReference>
<evidence type="ECO:0000256" key="13">
    <source>
        <dbReference type="SAM" id="MobiDB-lite"/>
    </source>
</evidence>
<evidence type="ECO:0000256" key="5">
    <source>
        <dbReference type="ARBA" id="ARBA00022741"/>
    </source>
</evidence>
<keyword evidence="7 11" id="KW-0067">ATP-binding</keyword>
<evidence type="ECO:0000256" key="7">
    <source>
        <dbReference type="ARBA" id="ARBA00022840"/>
    </source>
</evidence>
<evidence type="ECO:0000256" key="10">
    <source>
        <dbReference type="ARBA" id="ARBA00022871"/>
    </source>
</evidence>
<feature type="binding site" evidence="11">
    <location>
        <position position="70"/>
    </location>
    <ligand>
        <name>ATP</name>
        <dbReference type="ChEBI" id="CHEBI:30616"/>
    </ligand>
</feature>
<keyword evidence="6" id="KW-0221">Differentiation</keyword>
<evidence type="ECO:0000256" key="11">
    <source>
        <dbReference type="PROSITE-ProRule" id="PRU10141"/>
    </source>
</evidence>
<evidence type="ECO:0000313" key="15">
    <source>
        <dbReference type="EMBL" id="KAL3114603.1"/>
    </source>
</evidence>
<keyword evidence="5 11" id="KW-0547">Nucleotide-binding</keyword>
<dbReference type="FunFam" id="1.10.510.10:FF:000571">
    <property type="entry name" value="Maternal embryonic leucine zipper kinase"/>
    <property type="match status" value="1"/>
</dbReference>
<comment type="similarity">
    <text evidence="12">Belongs to the protein kinase superfamily.</text>
</comment>
<evidence type="ECO:0000256" key="6">
    <source>
        <dbReference type="ARBA" id="ARBA00022782"/>
    </source>
</evidence>
<dbReference type="GO" id="GO:0005524">
    <property type="term" value="F:ATP binding"/>
    <property type="evidence" value="ECO:0007669"/>
    <property type="project" value="UniProtKB-UniRule"/>
</dbReference>
<keyword evidence="12" id="KW-0723">Serine/threonine-protein kinase</keyword>
<keyword evidence="4" id="KW-0479">Metal-binding</keyword>
<feature type="compositionally biased region" description="Basic and acidic residues" evidence="13">
    <location>
        <begin position="1"/>
        <end position="12"/>
    </location>
</feature>
<evidence type="ECO:0000256" key="3">
    <source>
        <dbReference type="ARBA" id="ARBA00022553"/>
    </source>
</evidence>
<evidence type="ECO:0000256" key="8">
    <source>
        <dbReference type="ARBA" id="ARBA00022842"/>
    </source>
</evidence>
<dbReference type="PANTHER" id="PTHR24346:SF102">
    <property type="entry name" value="TESTIS-SPECIFIC SERINE_THREONINE-PROTEIN KINASE 1"/>
    <property type="match status" value="1"/>
</dbReference>
<comment type="cofactor">
    <cofactor evidence="1">
        <name>Mg(2+)</name>
        <dbReference type="ChEBI" id="CHEBI:18420"/>
    </cofactor>
</comment>
<dbReference type="GO" id="GO:0004674">
    <property type="term" value="F:protein serine/threonine kinase activity"/>
    <property type="evidence" value="ECO:0007669"/>
    <property type="project" value="UniProtKB-KW"/>
</dbReference>
<sequence>MAGEGHHPERDAGRHHHHRHHHHHRSYSQARAILSRYGYQFPQYFKLGSGHYSKVYKVFDAEQTRHFAVKVTDLKKVTESFKTKFVPRERSIWRQLDHPNTVRMHKDFRKSGYLFEVLDYSEGGDLLSYLREHGPLDETTCRAWMRQVIDGVSYLHRNRIAHRDLKPENILLFEGGVLKITDYGFAKQCSDGDMSSTFCGTKNYKAPELLQKIGYDPFKADVWSFGVICFVMLTDRMPFRRDVSKAQMVEEQRNRQYRFPSHLTISLQCRGAIDTILTFDPEQRPSIFDVSNLPWFSGVVSESSGSSSDGSSASSMASMLESIARCVVEISDNVLFDCLHFLESCELHGREIVTDVPMHGARPGELPRMISHEARLIRALLIKIMD</sequence>
<dbReference type="GO" id="GO:0030154">
    <property type="term" value="P:cell differentiation"/>
    <property type="evidence" value="ECO:0007669"/>
    <property type="project" value="UniProtKB-KW"/>
</dbReference>
<proteinExistence type="inferred from homology"/>
<evidence type="ECO:0000256" key="2">
    <source>
        <dbReference type="ARBA" id="ARBA00022473"/>
    </source>
</evidence>
<dbReference type="SUPFAM" id="SSF56112">
    <property type="entry name" value="Protein kinase-like (PK-like)"/>
    <property type="match status" value="1"/>
</dbReference>
<name>A0ABD2LHA5_9BILA</name>
<accession>A0ABD2LHA5</accession>
<dbReference type="PROSITE" id="PS00107">
    <property type="entry name" value="PROTEIN_KINASE_ATP"/>
    <property type="match status" value="1"/>
</dbReference>
<keyword evidence="10" id="KW-0744">Spermatogenesis</keyword>
<keyword evidence="9" id="KW-0832">Ubl conjugation</keyword>
<evidence type="ECO:0000256" key="9">
    <source>
        <dbReference type="ARBA" id="ARBA00022843"/>
    </source>
</evidence>
<feature type="compositionally biased region" description="Basic residues" evidence="13">
    <location>
        <begin position="13"/>
        <end position="26"/>
    </location>
</feature>
<dbReference type="Proteomes" id="UP001620626">
    <property type="component" value="Unassembled WGS sequence"/>
</dbReference>
<dbReference type="Pfam" id="PF00069">
    <property type="entry name" value="Pkinase"/>
    <property type="match status" value="1"/>
</dbReference>
<keyword evidence="16" id="KW-1185">Reference proteome</keyword>
<organism evidence="15 16">
    <name type="scientific">Heterodera trifolii</name>
    <dbReference type="NCBI Taxonomy" id="157864"/>
    <lineage>
        <taxon>Eukaryota</taxon>
        <taxon>Metazoa</taxon>
        <taxon>Ecdysozoa</taxon>
        <taxon>Nematoda</taxon>
        <taxon>Chromadorea</taxon>
        <taxon>Rhabditida</taxon>
        <taxon>Tylenchina</taxon>
        <taxon>Tylenchomorpha</taxon>
        <taxon>Tylenchoidea</taxon>
        <taxon>Heteroderidae</taxon>
        <taxon>Heteroderinae</taxon>
        <taxon>Heterodera</taxon>
    </lineage>
</organism>
<dbReference type="PROSITE" id="PS00108">
    <property type="entry name" value="PROTEIN_KINASE_ST"/>
    <property type="match status" value="1"/>
</dbReference>
<dbReference type="GO" id="GO:0007283">
    <property type="term" value="P:spermatogenesis"/>
    <property type="evidence" value="ECO:0007669"/>
    <property type="project" value="UniProtKB-KW"/>
</dbReference>
<evidence type="ECO:0000259" key="14">
    <source>
        <dbReference type="PROSITE" id="PS50011"/>
    </source>
</evidence>
<feature type="domain" description="Protein kinase" evidence="14">
    <location>
        <begin position="41"/>
        <end position="296"/>
    </location>
</feature>
<dbReference type="InterPro" id="IPR011009">
    <property type="entry name" value="Kinase-like_dom_sf"/>
</dbReference>
<dbReference type="PROSITE" id="PS50011">
    <property type="entry name" value="PROTEIN_KINASE_DOM"/>
    <property type="match status" value="1"/>
</dbReference>
<dbReference type="PANTHER" id="PTHR24346">
    <property type="entry name" value="MAP/MICROTUBULE AFFINITY-REGULATING KINASE"/>
    <property type="match status" value="1"/>
</dbReference>
<evidence type="ECO:0000256" key="1">
    <source>
        <dbReference type="ARBA" id="ARBA00001946"/>
    </source>
</evidence>
<protein>
    <recommendedName>
        <fullName evidence="14">Protein kinase domain-containing protein</fullName>
    </recommendedName>
</protein>
<dbReference type="EMBL" id="JBICBT010000413">
    <property type="protein sequence ID" value="KAL3114603.1"/>
    <property type="molecule type" value="Genomic_DNA"/>
</dbReference>
<gene>
    <name evidence="15" type="ORF">niasHT_014410</name>
</gene>